<dbReference type="InterPro" id="IPR026019">
    <property type="entry name" value="Ribul_P_3_epim"/>
</dbReference>
<evidence type="ECO:0000256" key="6">
    <source>
        <dbReference type="ARBA" id="ARBA00009541"/>
    </source>
</evidence>
<dbReference type="GO" id="GO:0004750">
    <property type="term" value="F:D-ribulose-phosphate 3-epimerase activity"/>
    <property type="evidence" value="ECO:0007669"/>
    <property type="project" value="UniProtKB-UniRule"/>
</dbReference>
<feature type="binding site" evidence="10 13">
    <location>
        <position position="35"/>
    </location>
    <ligand>
        <name>a divalent metal cation</name>
        <dbReference type="ChEBI" id="CHEBI:60240"/>
    </ligand>
</feature>
<dbReference type="GO" id="GO:0019323">
    <property type="term" value="P:pentose catabolic process"/>
    <property type="evidence" value="ECO:0007669"/>
    <property type="project" value="UniProtKB-UniRule"/>
</dbReference>
<evidence type="ECO:0000256" key="2">
    <source>
        <dbReference type="ARBA" id="ARBA00001936"/>
    </source>
</evidence>
<dbReference type="PROSITE" id="PS01086">
    <property type="entry name" value="RIBUL_P_3_EPIMER_2"/>
    <property type="match status" value="1"/>
</dbReference>
<protein>
    <recommendedName>
        <fullName evidence="7 10">Ribulose-phosphate 3-epimerase</fullName>
        <ecNumber evidence="7 10">5.1.3.1</ecNumber>
    </recommendedName>
</protein>
<dbReference type="PROSITE" id="PS01085">
    <property type="entry name" value="RIBUL_P_3_EPIMER_1"/>
    <property type="match status" value="1"/>
</dbReference>
<accession>K4LI40</accession>
<dbReference type="CDD" id="cd00429">
    <property type="entry name" value="RPE"/>
    <property type="match status" value="1"/>
</dbReference>
<dbReference type="HAMAP" id="MF_02227">
    <property type="entry name" value="RPE"/>
    <property type="match status" value="1"/>
</dbReference>
<keyword evidence="13" id="KW-0170">Cobalt</keyword>
<feature type="binding site" evidence="10 14">
    <location>
        <position position="8"/>
    </location>
    <ligand>
        <name>substrate</name>
    </ligand>
</feature>
<dbReference type="EC" id="5.1.3.1" evidence="7 10"/>
<feature type="binding site" evidence="10 14">
    <location>
        <position position="66"/>
    </location>
    <ligand>
        <name>substrate</name>
    </ligand>
</feature>
<keyword evidence="10 11" id="KW-0119">Carbohydrate metabolism</keyword>
<keyword evidence="9 10" id="KW-0413">Isomerase</keyword>
<feature type="binding site" evidence="10">
    <location>
        <begin position="175"/>
        <end position="177"/>
    </location>
    <ligand>
        <name>substrate</name>
    </ligand>
</feature>
<dbReference type="AlphaFoldDB" id="K4LI40"/>
<feature type="binding site" evidence="10 13">
    <location>
        <position position="33"/>
    </location>
    <ligand>
        <name>a divalent metal cation</name>
        <dbReference type="ChEBI" id="CHEBI:60240"/>
    </ligand>
</feature>
<dbReference type="FunFam" id="3.20.20.70:FF:000004">
    <property type="entry name" value="Ribulose-phosphate 3-epimerase"/>
    <property type="match status" value="1"/>
</dbReference>
<dbReference type="GO" id="GO:0006098">
    <property type="term" value="P:pentose-phosphate shunt"/>
    <property type="evidence" value="ECO:0007669"/>
    <property type="project" value="UniProtKB-UniRule"/>
</dbReference>
<dbReference type="InterPro" id="IPR000056">
    <property type="entry name" value="Ribul_P_3_epim-like"/>
</dbReference>
<evidence type="ECO:0000256" key="1">
    <source>
        <dbReference type="ARBA" id="ARBA00001782"/>
    </source>
</evidence>
<comment type="caution">
    <text evidence="10">Lacks conserved residue(s) required for the propagation of feature annotation.</text>
</comment>
<comment type="function">
    <text evidence="10">Catalyzes the reversible epimerization of D-ribulose 5-phosphate to D-xylulose 5-phosphate.</text>
</comment>
<evidence type="ECO:0000256" key="11">
    <source>
        <dbReference type="PIRNR" id="PIRNR001461"/>
    </source>
</evidence>
<dbReference type="NCBIfam" id="NF004076">
    <property type="entry name" value="PRK05581.1-4"/>
    <property type="match status" value="1"/>
</dbReference>
<feature type="active site" description="Proton donor" evidence="10 12">
    <location>
        <position position="175"/>
    </location>
</feature>
<name>K4LI40_THEPS</name>
<feature type="binding site" evidence="10 13">
    <location>
        <position position="175"/>
    </location>
    <ligand>
        <name>a divalent metal cation</name>
        <dbReference type="ChEBI" id="CHEBI:60240"/>
    </ligand>
</feature>
<comment type="cofactor">
    <cofactor evidence="10 13">
        <name>a divalent metal cation</name>
        <dbReference type="ChEBI" id="CHEBI:60240"/>
    </cofactor>
    <text evidence="10 13">Binds 1 divalent metal cation per subunit.</text>
</comment>
<dbReference type="RefSeq" id="WP_015050510.1">
    <property type="nucleotide sequence ID" value="NC_018870.1"/>
</dbReference>
<evidence type="ECO:0000256" key="5">
    <source>
        <dbReference type="ARBA" id="ARBA00001954"/>
    </source>
</evidence>
<dbReference type="EMBL" id="CP003732">
    <property type="protein sequence ID" value="AFV11630.1"/>
    <property type="molecule type" value="Genomic_DNA"/>
</dbReference>
<dbReference type="InterPro" id="IPR013785">
    <property type="entry name" value="Aldolase_TIM"/>
</dbReference>
<dbReference type="PIRSF" id="PIRSF001461">
    <property type="entry name" value="RPE"/>
    <property type="match status" value="1"/>
</dbReference>
<feature type="binding site" evidence="14">
    <location>
        <position position="177"/>
    </location>
    <ligand>
        <name>substrate</name>
    </ligand>
</feature>
<dbReference type="Gene3D" id="3.20.20.70">
    <property type="entry name" value="Aldolase class I"/>
    <property type="match status" value="1"/>
</dbReference>
<feature type="binding site" evidence="10 14">
    <location>
        <begin position="197"/>
        <end position="198"/>
    </location>
    <ligand>
        <name>substrate</name>
    </ligand>
</feature>
<evidence type="ECO:0000256" key="4">
    <source>
        <dbReference type="ARBA" id="ARBA00001947"/>
    </source>
</evidence>
<keyword evidence="8 10" id="KW-0479">Metal-binding</keyword>
<evidence type="ECO:0000256" key="13">
    <source>
        <dbReference type="PIRSR" id="PIRSR001461-2"/>
    </source>
</evidence>
<comment type="cofactor">
    <cofactor evidence="3">
        <name>Co(2+)</name>
        <dbReference type="ChEBI" id="CHEBI:48828"/>
    </cofactor>
</comment>
<dbReference type="Proteomes" id="UP000000467">
    <property type="component" value="Chromosome"/>
</dbReference>
<evidence type="ECO:0000256" key="3">
    <source>
        <dbReference type="ARBA" id="ARBA00001941"/>
    </source>
</evidence>
<dbReference type="SUPFAM" id="SSF51366">
    <property type="entry name" value="Ribulose-phoshate binding barrel"/>
    <property type="match status" value="1"/>
</dbReference>
<comment type="cofactor">
    <cofactor evidence="2">
        <name>Mn(2+)</name>
        <dbReference type="ChEBI" id="CHEBI:29035"/>
    </cofactor>
</comment>
<evidence type="ECO:0000256" key="7">
    <source>
        <dbReference type="ARBA" id="ARBA00013188"/>
    </source>
</evidence>
<dbReference type="NCBIfam" id="TIGR01163">
    <property type="entry name" value="rpe"/>
    <property type="match status" value="1"/>
</dbReference>
<comment type="pathway">
    <text evidence="10">Carbohydrate degradation.</text>
</comment>
<reference evidence="15 16" key="1">
    <citation type="journal article" date="2012" name="BMC Genomics">
        <title>Genome-guided analysis of physiological and morphological traits of the fermentative acetate oxidizer Thermacetogenium phaeum.</title>
        <authorList>
            <person name="Oehler D."/>
            <person name="Poehlein A."/>
            <person name="Leimbach A."/>
            <person name="Muller N."/>
            <person name="Daniel R."/>
            <person name="Gottschalk G."/>
            <person name="Schink B."/>
        </authorList>
    </citation>
    <scope>NUCLEOTIDE SEQUENCE [LARGE SCALE GENOMIC DNA]</scope>
    <source>
        <strain evidence="16">ATCC BAA-254 / DSM 26808 / PB</strain>
    </source>
</reference>
<evidence type="ECO:0000256" key="8">
    <source>
        <dbReference type="ARBA" id="ARBA00022723"/>
    </source>
</evidence>
<evidence type="ECO:0000256" key="12">
    <source>
        <dbReference type="PIRSR" id="PIRSR001461-1"/>
    </source>
</evidence>
<comment type="catalytic activity">
    <reaction evidence="1 10 11">
        <text>D-ribulose 5-phosphate = D-xylulose 5-phosphate</text>
        <dbReference type="Rhea" id="RHEA:13677"/>
        <dbReference type="ChEBI" id="CHEBI:57737"/>
        <dbReference type="ChEBI" id="CHEBI:58121"/>
        <dbReference type="EC" id="5.1.3.1"/>
    </reaction>
</comment>
<dbReference type="STRING" id="1089553.Tph_c14210"/>
<keyword evidence="13" id="KW-0464">Manganese</keyword>
<keyword evidence="16" id="KW-1185">Reference proteome</keyword>
<gene>
    <name evidence="10" type="primary">rpe</name>
    <name evidence="15" type="ordered locus">Tph_c14210</name>
</gene>
<sequence length="235" mass="25808">MPIKIAPSILSADFCDLPNLIGLLEKGKADDLHLDIMDGHFVPNITFGPPVVRSIRKITKFPLDAHLMVENPEFFFDDFAAAGARSITVHAEACRHLHRVVQTIKKTGLRAGVALNPATPLQVLDFLLADLDLVLVMTVNPGWGGQEFISGMLHKIRELREMLIRSGSQADLQVDGGINRDNVKAVVEAGANHLVIGSALLREENPVAALHEYRLAAKAAYIDSWWHDRISSKGE</sequence>
<evidence type="ECO:0000256" key="10">
    <source>
        <dbReference type="HAMAP-Rule" id="MF_02227"/>
    </source>
</evidence>
<feature type="active site" description="Proton acceptor" evidence="10 12">
    <location>
        <position position="35"/>
    </location>
</feature>
<comment type="cofactor">
    <cofactor evidence="5">
        <name>Fe(2+)</name>
        <dbReference type="ChEBI" id="CHEBI:29033"/>
    </cofactor>
</comment>
<proteinExistence type="inferred from homology"/>
<feature type="binding site" evidence="10 13">
    <location>
        <position position="66"/>
    </location>
    <ligand>
        <name>a divalent metal cation</name>
        <dbReference type="ChEBI" id="CHEBI:60240"/>
    </ligand>
</feature>
<dbReference type="InterPro" id="IPR011060">
    <property type="entry name" value="RibuloseP-bd_barrel"/>
</dbReference>
<evidence type="ECO:0000313" key="16">
    <source>
        <dbReference type="Proteomes" id="UP000000467"/>
    </source>
</evidence>
<dbReference type="KEGG" id="tpz:Tph_c14210"/>
<comment type="cofactor">
    <cofactor evidence="4">
        <name>Zn(2+)</name>
        <dbReference type="ChEBI" id="CHEBI:29105"/>
    </cofactor>
</comment>
<dbReference type="GO" id="GO:0046872">
    <property type="term" value="F:metal ion binding"/>
    <property type="evidence" value="ECO:0007669"/>
    <property type="project" value="UniProtKB-UniRule"/>
</dbReference>
<evidence type="ECO:0000313" key="15">
    <source>
        <dbReference type="EMBL" id="AFV11630.1"/>
    </source>
</evidence>
<dbReference type="Pfam" id="PF00834">
    <property type="entry name" value="Ribul_P_3_epim"/>
    <property type="match status" value="1"/>
</dbReference>
<dbReference type="HOGENOM" id="CLU_054856_2_1_9"/>
<evidence type="ECO:0000256" key="9">
    <source>
        <dbReference type="ARBA" id="ARBA00023235"/>
    </source>
</evidence>
<dbReference type="PANTHER" id="PTHR11749">
    <property type="entry name" value="RIBULOSE-5-PHOSPHATE-3-EPIMERASE"/>
    <property type="match status" value="1"/>
</dbReference>
<feature type="binding site" evidence="14">
    <location>
        <begin position="142"/>
        <end position="145"/>
    </location>
    <ligand>
        <name>substrate</name>
    </ligand>
</feature>
<organism evidence="15 16">
    <name type="scientific">Thermacetogenium phaeum (strain ATCC BAA-254 / DSM 26808 / PB)</name>
    <dbReference type="NCBI Taxonomy" id="1089553"/>
    <lineage>
        <taxon>Bacteria</taxon>
        <taxon>Bacillati</taxon>
        <taxon>Bacillota</taxon>
        <taxon>Clostridia</taxon>
        <taxon>Thermoanaerobacterales</taxon>
        <taxon>Thermoanaerobacteraceae</taxon>
        <taxon>Thermacetogenium</taxon>
    </lineage>
</organism>
<evidence type="ECO:0000256" key="14">
    <source>
        <dbReference type="PIRSR" id="PIRSR001461-3"/>
    </source>
</evidence>
<comment type="similarity">
    <text evidence="6 10 11">Belongs to the ribulose-phosphate 3-epimerase family.</text>
</comment>
<dbReference type="eggNOG" id="COG0036">
    <property type="taxonomic scope" value="Bacteria"/>
</dbReference>
<dbReference type="GO" id="GO:0005737">
    <property type="term" value="C:cytoplasm"/>
    <property type="evidence" value="ECO:0007669"/>
    <property type="project" value="UniProtKB-ARBA"/>
</dbReference>
<keyword evidence="13" id="KW-0862">Zinc</keyword>